<accession>A0A8S5MFP1</accession>
<reference evidence="1" key="1">
    <citation type="journal article" date="2021" name="Proc. Natl. Acad. Sci. U.S.A.">
        <title>A Catalog of Tens of Thousands of Viruses from Human Metagenomes Reveals Hidden Associations with Chronic Diseases.</title>
        <authorList>
            <person name="Tisza M.J."/>
            <person name="Buck C.B."/>
        </authorList>
    </citation>
    <scope>NUCLEOTIDE SEQUENCE</scope>
    <source>
        <strain evidence="1">CtCVD13</strain>
    </source>
</reference>
<evidence type="ECO:0000313" key="1">
    <source>
        <dbReference type="EMBL" id="DAD81050.1"/>
    </source>
</evidence>
<keyword evidence="1" id="KW-0675">Receptor</keyword>
<name>A0A8S5MFP1_9CAUD</name>
<proteinExistence type="predicted"/>
<dbReference type="EMBL" id="BK014894">
    <property type="protein sequence ID" value="DAD81050.1"/>
    <property type="molecule type" value="Genomic_DNA"/>
</dbReference>
<protein>
    <submittedName>
        <fullName evidence="1">Receptor Binding Protein</fullName>
    </submittedName>
</protein>
<sequence length="306" mass="34341">MEKFSFFNDINDDRVYYAEDFARHLKKYFTNGIFNNELKVIANNDMTITIQEGDANIEGYRYTNTGDLIKTIETADGTLKRIDNVVVRLDLTNRLISAQIIKGAFSDNPSAPALVRSSTIYDIKLAEIYVGASVTSITQSNITDTRFEESVCGVVASTVETLNTEEIYDQLYTKYNEYIAATEASFTTWFNQIKNQLDSDAAGHLTNQIMEIVGNSLKSEVKTLTPGNWLLNSSTNRYEYDIIKAGITTDTLVTGHLDLDNQIKLNDAYISSYNGGYKIITSVKPIEDISITITYELSNYDLEEAS</sequence>
<organism evidence="1">
    <name type="scientific">Siphoviridae sp. ctCVD13</name>
    <dbReference type="NCBI Taxonomy" id="2826194"/>
    <lineage>
        <taxon>Viruses</taxon>
        <taxon>Duplodnaviria</taxon>
        <taxon>Heunggongvirae</taxon>
        <taxon>Uroviricota</taxon>
        <taxon>Caudoviricetes</taxon>
    </lineage>
</organism>